<evidence type="ECO:0000313" key="2">
    <source>
        <dbReference type="Proteomes" id="UP000189670"/>
    </source>
</evidence>
<feature type="non-terminal residue" evidence="1">
    <location>
        <position position="1"/>
    </location>
</feature>
<reference evidence="2" key="1">
    <citation type="submission" date="2012-11" db="EMBL/GenBank/DDBJ databases">
        <authorList>
            <person name="Lucero-Rivera Y.E."/>
            <person name="Tovar-Ramirez D."/>
        </authorList>
    </citation>
    <scope>NUCLEOTIDE SEQUENCE [LARGE SCALE GENOMIC DNA]</scope>
    <source>
        <strain evidence="2">Araruama</strain>
    </source>
</reference>
<comment type="caution">
    <text evidence="1">The sequence shown here is derived from an EMBL/GenBank/DDBJ whole genome shotgun (WGS) entry which is preliminary data.</text>
</comment>
<organism evidence="1 2">
    <name type="scientific">Candidatus Magnetoglobus multicellularis str. Araruama</name>
    <dbReference type="NCBI Taxonomy" id="890399"/>
    <lineage>
        <taxon>Bacteria</taxon>
        <taxon>Pseudomonadati</taxon>
        <taxon>Thermodesulfobacteriota</taxon>
        <taxon>Desulfobacteria</taxon>
        <taxon>Desulfobacterales</taxon>
        <taxon>Desulfobacteraceae</taxon>
        <taxon>Candidatus Magnetoglobus</taxon>
    </lineage>
</organism>
<sequence length="216" mass="22842">GDIIIENIDAGSKNVGIYSNSGNVYTSSQSTINIISENLRMESEGHIGTITKHLNTLTDSVAVKSSGNIFITDQSALSIESIDPIEVQRVQMYESRLAVTDDTQLSGITSSKADANIVIQTLSDDLVVNNLVLSIGEGTIHLIAESGDIVLNDNVHADSGQLTITAKESIIQNANLINKGDIALVAEDGSISVRFIESLGNVTLIATSGDIIDTDD</sequence>
<gene>
    <name evidence="1" type="ORF">OMM_15106</name>
</gene>
<dbReference type="AlphaFoldDB" id="A0A1V1NR01"/>
<accession>A0A1V1NR01</accession>
<name>A0A1V1NR01_9BACT</name>
<dbReference type="EMBL" id="ATBP01003434">
    <property type="protein sequence ID" value="ETR64926.1"/>
    <property type="molecule type" value="Genomic_DNA"/>
</dbReference>
<dbReference type="Proteomes" id="UP000189670">
    <property type="component" value="Unassembled WGS sequence"/>
</dbReference>
<feature type="non-terminal residue" evidence="1">
    <location>
        <position position="216"/>
    </location>
</feature>
<protein>
    <submittedName>
        <fullName evidence="1">Uncharacterized protein</fullName>
    </submittedName>
</protein>
<proteinExistence type="predicted"/>
<evidence type="ECO:0000313" key="1">
    <source>
        <dbReference type="EMBL" id="ETR64926.1"/>
    </source>
</evidence>